<evidence type="ECO:0000313" key="9">
    <source>
        <dbReference type="Proteomes" id="UP000593566"/>
    </source>
</evidence>
<dbReference type="CDD" id="cd11041">
    <property type="entry name" value="CYP503A1-like"/>
    <property type="match status" value="1"/>
</dbReference>
<dbReference type="SUPFAM" id="SSF48264">
    <property type="entry name" value="Cytochrome P450"/>
    <property type="match status" value="2"/>
</dbReference>
<keyword evidence="9" id="KW-1185">Reference proteome</keyword>
<feature type="binding site" description="axial binding residue" evidence="6">
    <location>
        <position position="1090"/>
    </location>
    <ligand>
        <name>heme</name>
        <dbReference type="ChEBI" id="CHEBI:30413"/>
    </ligand>
    <ligandPart>
        <name>Fe</name>
        <dbReference type="ChEBI" id="CHEBI:18248"/>
    </ligandPart>
</feature>
<comment type="similarity">
    <text evidence="2">Belongs to the cytochrome P450 family.</text>
</comment>
<dbReference type="PRINTS" id="PR00465">
    <property type="entry name" value="EP450IV"/>
</dbReference>
<comment type="cofactor">
    <cofactor evidence="1 6">
        <name>heme</name>
        <dbReference type="ChEBI" id="CHEBI:30413"/>
    </cofactor>
</comment>
<proteinExistence type="inferred from homology"/>
<gene>
    <name evidence="8" type="ORF">HO133_000617</name>
</gene>
<dbReference type="PANTHER" id="PTHR46206">
    <property type="entry name" value="CYTOCHROME P450"/>
    <property type="match status" value="1"/>
</dbReference>
<sequence>MSTARLDLLYLYTKHLADGCFNGSEPWTKTRFLEHRTNLTQLALLAAIIFSLTYVLVHFPTYNDGLPVVNRRFFLEPRIFARIRWAIKARDILEIANQKYEGRAYRLDRGDTDLVVLPPQFITELNGLPQDMMSSRRSHASTLLGRLNGMDVVLKTNLHVKVLLNRITPALPGLLEPSRTRIEETLARLFPQQSDTWTAVKPVDKIVLCISRSITLATLGEPTCDDPELVHTFMEHTRNVFSVAFTMRLVPWFLQPFLVWLLPAKWRLRQTWRTLERFVYPEVVRRRMDEGCEGRIDLISSMIREAKDKRDADPQLVKGIIGSTAAGATYSSAALIVGVVADLVACPRFLEEIREEIRTKHEEVDGKWDIEAYNCLEKLDSAMKETVRLAPGTYLVYGRVMLNDHTLSDGLTLKKGQFICVSGYSRAMDDHIFPNPKDYDALRAYNQSLPDHRARPFSSVLADDYRWGAGRWACPGRYIATLMAKIILVKLLDEYDFQFVDQKRPSNALLHEFVFFHPNTEIMMRRKKVLQKAFDKVFKAANEYQYPKVCNKKGPGGMEGLRVGVRTGTAGGAGQKLPVLHLHTSQGIKMVSIVLTGLLGLAILGTYLKVSKWRQNYSVASKTGFPVFYSPIYLSDAWWMICYPVLVPILELLPRAWVSPWSQISQIWKIWKTGHQPYKDAGSDTFVLATPNGNMLWTCDNAVIDQLFTLHPKVEQPIELVKFYDLWGPTISSVSGEEWKAHRRAVSAGFGNAMNKIVWDEAQHQMETLAAYWIEKEGSVIPVIRSWTSRLALHVISSGFFNKRLEWEDYGSTTAVPSGHKLTFGTALFMMLSRLATVFMTPRALLGKLPGQMFKEAHASFTEVTKYIQELRSGAAENMVELAGKRNKTILEAIVISAADPEITGKKPLPEESVLGNIFFTLLAGHETLGSTMGFIFVLITLYPEYQKRIQEDLDRHLGLRPKSDWTVEKDYQALQKGYIGAVQKEVLYIYNPGSFLMRTTIEPVTVVDSKGQSHVVPENTLTLINNAAAARNPATWKKPQVAPARRAALSDSPALYFNPERWLGTDDRPDDVKGGLPAWHAFGAGGRACPGRTFAQIELTSVMATLLKDYSLELIVDEKTLRECGGDKKLAWERKRDIGIKMMYDDIEANISIGLMKELPIRVIKRKL</sequence>
<organism evidence="8 9">
    <name type="scientific">Letharia lupina</name>
    <dbReference type="NCBI Taxonomy" id="560253"/>
    <lineage>
        <taxon>Eukaryota</taxon>
        <taxon>Fungi</taxon>
        <taxon>Dikarya</taxon>
        <taxon>Ascomycota</taxon>
        <taxon>Pezizomycotina</taxon>
        <taxon>Lecanoromycetes</taxon>
        <taxon>OSLEUM clade</taxon>
        <taxon>Lecanoromycetidae</taxon>
        <taxon>Lecanorales</taxon>
        <taxon>Lecanorineae</taxon>
        <taxon>Parmeliaceae</taxon>
        <taxon>Letharia</taxon>
    </lineage>
</organism>
<dbReference type="Gene3D" id="1.10.630.10">
    <property type="entry name" value="Cytochrome P450"/>
    <property type="match status" value="2"/>
</dbReference>
<evidence type="ECO:0000313" key="8">
    <source>
        <dbReference type="EMBL" id="KAF6222572.1"/>
    </source>
</evidence>
<evidence type="ECO:0000256" key="4">
    <source>
        <dbReference type="ARBA" id="ARBA00023002"/>
    </source>
</evidence>
<dbReference type="GO" id="GO:0016705">
    <property type="term" value="F:oxidoreductase activity, acting on paired donors, with incorporation or reduction of molecular oxygen"/>
    <property type="evidence" value="ECO:0007669"/>
    <property type="project" value="InterPro"/>
</dbReference>
<evidence type="ECO:0000256" key="7">
    <source>
        <dbReference type="SAM" id="Phobius"/>
    </source>
</evidence>
<feature type="transmembrane region" description="Helical" evidence="7">
    <location>
        <begin position="39"/>
        <end position="57"/>
    </location>
</feature>
<reference evidence="8 9" key="1">
    <citation type="journal article" date="2020" name="Genomics">
        <title>Complete, high-quality genomes from long-read metagenomic sequencing of two wolf lichen thalli reveals enigmatic genome architecture.</title>
        <authorList>
            <person name="McKenzie S.K."/>
            <person name="Walston R.F."/>
            <person name="Allen J.L."/>
        </authorList>
    </citation>
    <scope>NUCLEOTIDE SEQUENCE [LARGE SCALE GENOMIC DNA]</scope>
    <source>
        <strain evidence="8">WasteWater1</strain>
    </source>
</reference>
<dbReference type="InterPro" id="IPR001128">
    <property type="entry name" value="Cyt_P450"/>
</dbReference>
<dbReference type="GeneID" id="59329036"/>
<dbReference type="PROSITE" id="PS00086">
    <property type="entry name" value="CYTOCHROME_P450"/>
    <property type="match status" value="1"/>
</dbReference>
<dbReference type="GO" id="GO:0020037">
    <property type="term" value="F:heme binding"/>
    <property type="evidence" value="ECO:0007669"/>
    <property type="project" value="InterPro"/>
</dbReference>
<dbReference type="Proteomes" id="UP000593566">
    <property type="component" value="Unassembled WGS sequence"/>
</dbReference>
<evidence type="ECO:0008006" key="10">
    <source>
        <dbReference type="Google" id="ProtNLM"/>
    </source>
</evidence>
<keyword evidence="6" id="KW-0349">Heme</keyword>
<keyword evidence="7" id="KW-0812">Transmembrane</keyword>
<dbReference type="InterPro" id="IPR036396">
    <property type="entry name" value="Cyt_P450_sf"/>
</dbReference>
<dbReference type="GO" id="GO:0016020">
    <property type="term" value="C:membrane"/>
    <property type="evidence" value="ECO:0007669"/>
    <property type="project" value="UniProtKB-SubCell"/>
</dbReference>
<evidence type="ECO:0000256" key="1">
    <source>
        <dbReference type="ARBA" id="ARBA00001971"/>
    </source>
</evidence>
<evidence type="ECO:0000256" key="6">
    <source>
        <dbReference type="PIRSR" id="PIRSR602403-1"/>
    </source>
</evidence>
<protein>
    <recommendedName>
        <fullName evidence="10">Cytochrome P450</fullName>
    </recommendedName>
</protein>
<keyword evidence="5 6" id="KW-0408">Iron</keyword>
<dbReference type="GO" id="GO:0005506">
    <property type="term" value="F:iron ion binding"/>
    <property type="evidence" value="ECO:0007669"/>
    <property type="project" value="InterPro"/>
</dbReference>
<dbReference type="InterPro" id="IPR017972">
    <property type="entry name" value="Cyt_P450_CS"/>
</dbReference>
<name>A0A8H6CFK0_9LECA</name>
<dbReference type="InterPro" id="IPR002403">
    <property type="entry name" value="Cyt_P450_E_grp-IV"/>
</dbReference>
<evidence type="ECO:0000256" key="2">
    <source>
        <dbReference type="ARBA" id="ARBA00010617"/>
    </source>
</evidence>
<accession>A0A8H6CFK0</accession>
<comment type="caution">
    <text evidence="8">The sequence shown here is derived from an EMBL/GenBank/DDBJ whole genome shotgun (WGS) entry which is preliminary data.</text>
</comment>
<dbReference type="PANTHER" id="PTHR46206:SF4">
    <property type="entry name" value="P450, PUTATIVE (EUROFUNG)-RELATED"/>
    <property type="match status" value="1"/>
</dbReference>
<dbReference type="Pfam" id="PF00067">
    <property type="entry name" value="p450"/>
    <property type="match status" value="2"/>
</dbReference>
<keyword evidence="7" id="KW-0472">Membrane</keyword>
<dbReference type="RefSeq" id="XP_037151918.1">
    <property type="nucleotide sequence ID" value="XM_037291556.1"/>
</dbReference>
<keyword evidence="4" id="KW-0560">Oxidoreductase</keyword>
<evidence type="ECO:0000256" key="3">
    <source>
        <dbReference type="ARBA" id="ARBA00022723"/>
    </source>
</evidence>
<evidence type="ECO:0000256" key="5">
    <source>
        <dbReference type="ARBA" id="ARBA00023004"/>
    </source>
</evidence>
<dbReference type="GO" id="GO:0004497">
    <property type="term" value="F:monooxygenase activity"/>
    <property type="evidence" value="ECO:0007669"/>
    <property type="project" value="UniProtKB-KW"/>
</dbReference>
<keyword evidence="7" id="KW-1133">Transmembrane helix</keyword>
<dbReference type="AlphaFoldDB" id="A0A8H6CFK0"/>
<dbReference type="EMBL" id="JACCJB010000011">
    <property type="protein sequence ID" value="KAF6222572.1"/>
    <property type="molecule type" value="Genomic_DNA"/>
</dbReference>
<keyword evidence="3 6" id="KW-0479">Metal-binding</keyword>